<proteinExistence type="inferred from homology"/>
<keyword evidence="10 12" id="KW-1133">Transmembrane helix</keyword>
<dbReference type="GO" id="GO:0015886">
    <property type="term" value="P:heme transport"/>
    <property type="evidence" value="ECO:0007669"/>
    <property type="project" value="InterPro"/>
</dbReference>
<keyword evidence="6 12" id="KW-1003">Cell membrane</keyword>
<evidence type="ECO:0000256" key="1">
    <source>
        <dbReference type="ARBA" id="ARBA00002442"/>
    </source>
</evidence>
<organism evidence="13 14">
    <name type="scientific">Piscinibacter terrae</name>
    <dbReference type="NCBI Taxonomy" id="2496871"/>
    <lineage>
        <taxon>Bacteria</taxon>
        <taxon>Pseudomonadati</taxon>
        <taxon>Pseudomonadota</taxon>
        <taxon>Betaproteobacteria</taxon>
        <taxon>Burkholderiales</taxon>
        <taxon>Sphaerotilaceae</taxon>
        <taxon>Piscinibacter</taxon>
    </lineage>
</organism>
<name>A0A3N7K338_9BURK</name>
<accession>A0A3N7K338</accession>
<evidence type="ECO:0000256" key="12">
    <source>
        <dbReference type="RuleBase" id="RU363101"/>
    </source>
</evidence>
<reference evidence="13 14" key="1">
    <citation type="submission" date="2018-08" db="EMBL/GenBank/DDBJ databases">
        <authorList>
            <person name="Khan S.A."/>
            <person name="Jeon C.O."/>
            <person name="Chun B.H."/>
            <person name="Jeong S.E."/>
        </authorList>
    </citation>
    <scope>NUCLEOTIDE SEQUENCE [LARGE SCALE GENOMIC DNA]</scope>
    <source>
        <strain evidence="13 14">S-16</strain>
    </source>
</reference>
<feature type="transmembrane region" description="Helical" evidence="12">
    <location>
        <begin position="20"/>
        <end position="38"/>
    </location>
</feature>
<keyword evidence="14" id="KW-1185">Reference proteome</keyword>
<evidence type="ECO:0000313" key="14">
    <source>
        <dbReference type="Proteomes" id="UP000267464"/>
    </source>
</evidence>
<keyword evidence="8 12" id="KW-0812">Transmembrane</keyword>
<evidence type="ECO:0000256" key="7">
    <source>
        <dbReference type="ARBA" id="ARBA00022519"/>
    </source>
</evidence>
<evidence type="ECO:0000256" key="9">
    <source>
        <dbReference type="ARBA" id="ARBA00022748"/>
    </source>
</evidence>
<keyword evidence="11 12" id="KW-0472">Membrane</keyword>
<evidence type="ECO:0000256" key="5">
    <source>
        <dbReference type="ARBA" id="ARBA00022448"/>
    </source>
</evidence>
<dbReference type="Proteomes" id="UP000267464">
    <property type="component" value="Unassembled WGS sequence"/>
</dbReference>
<dbReference type="PANTHER" id="PTHR37531">
    <property type="entry name" value="HEME EXPORTER PROTEIN D"/>
    <property type="match status" value="1"/>
</dbReference>
<evidence type="ECO:0000256" key="2">
    <source>
        <dbReference type="ARBA" id="ARBA00004377"/>
    </source>
</evidence>
<reference evidence="13 14" key="2">
    <citation type="submission" date="2018-12" db="EMBL/GenBank/DDBJ databases">
        <title>Rhizobacter gummiphilus sp. nov., a rubber-degrading bacterium isolated from the soil of a botanical garden in Japan.</title>
        <authorList>
            <person name="Shunsuke S.S."/>
        </authorList>
    </citation>
    <scope>NUCLEOTIDE SEQUENCE [LARGE SCALE GENOMIC DNA]</scope>
    <source>
        <strain evidence="13 14">S-16</strain>
    </source>
</reference>
<dbReference type="Pfam" id="PF04995">
    <property type="entry name" value="CcmD"/>
    <property type="match status" value="1"/>
</dbReference>
<evidence type="ECO:0000256" key="8">
    <source>
        <dbReference type="ARBA" id="ARBA00022692"/>
    </source>
</evidence>
<comment type="similarity">
    <text evidence="3 12">Belongs to the CcmD/CycX/HelD family.</text>
</comment>
<dbReference type="NCBIfam" id="TIGR03141">
    <property type="entry name" value="cytochro_ccmD"/>
    <property type="match status" value="1"/>
</dbReference>
<gene>
    <name evidence="13" type="primary">ccmD</name>
    <name evidence="13" type="ORF">DZC73_11065</name>
</gene>
<evidence type="ECO:0000313" key="13">
    <source>
        <dbReference type="EMBL" id="RQP25355.1"/>
    </source>
</evidence>
<dbReference type="InterPro" id="IPR007078">
    <property type="entry name" value="Haem_export_protD_CcmD"/>
</dbReference>
<comment type="caution">
    <text evidence="13">The sequence shown here is derived from an EMBL/GenBank/DDBJ whole genome shotgun (WGS) entry which is preliminary data.</text>
</comment>
<dbReference type="EMBL" id="QUSW01000002">
    <property type="protein sequence ID" value="RQP25355.1"/>
    <property type="molecule type" value="Genomic_DNA"/>
</dbReference>
<protein>
    <recommendedName>
        <fullName evidence="4 12">Heme exporter protein D</fullName>
    </recommendedName>
</protein>
<dbReference type="InterPro" id="IPR052075">
    <property type="entry name" value="Heme_exporter_D"/>
</dbReference>
<evidence type="ECO:0000256" key="11">
    <source>
        <dbReference type="ARBA" id="ARBA00023136"/>
    </source>
</evidence>
<evidence type="ECO:0000256" key="3">
    <source>
        <dbReference type="ARBA" id="ARBA00008741"/>
    </source>
</evidence>
<comment type="subcellular location">
    <subcellularLocation>
        <location evidence="2 12">Cell inner membrane</location>
        <topology evidence="2 12">Single-pass membrane protein</topology>
    </subcellularLocation>
</comment>
<dbReference type="RefSeq" id="WP_124540266.1">
    <property type="nucleotide sequence ID" value="NZ_QUSW01000002.1"/>
</dbReference>
<evidence type="ECO:0000256" key="6">
    <source>
        <dbReference type="ARBA" id="ARBA00022475"/>
    </source>
</evidence>
<comment type="function">
    <text evidence="1 12">Required for the export of heme to the periplasm for the biogenesis of c-type cytochromes.</text>
</comment>
<dbReference type="GO" id="GO:1903607">
    <property type="term" value="P:cytochrome c biosynthetic process"/>
    <property type="evidence" value="ECO:0007669"/>
    <property type="project" value="TreeGrafter"/>
</dbReference>
<keyword evidence="7 12" id="KW-0997">Cell inner membrane</keyword>
<dbReference type="AlphaFoldDB" id="A0A3N7K338"/>
<evidence type="ECO:0000256" key="10">
    <source>
        <dbReference type="ARBA" id="ARBA00022989"/>
    </source>
</evidence>
<dbReference type="PANTHER" id="PTHR37531:SF1">
    <property type="entry name" value="HEME EXPORTER PROTEIN D"/>
    <property type="match status" value="1"/>
</dbReference>
<dbReference type="GO" id="GO:0017004">
    <property type="term" value="P:cytochrome complex assembly"/>
    <property type="evidence" value="ECO:0007669"/>
    <property type="project" value="UniProtKB-KW"/>
</dbReference>
<dbReference type="GO" id="GO:0005886">
    <property type="term" value="C:plasma membrane"/>
    <property type="evidence" value="ECO:0007669"/>
    <property type="project" value="UniProtKB-SubCell"/>
</dbReference>
<evidence type="ECO:0000256" key="4">
    <source>
        <dbReference type="ARBA" id="ARBA00016461"/>
    </source>
</evidence>
<sequence>MNWHSAAEFFDMGGYGLYVWGSYAVTALLMLAEPWLVARRRERAMAQAVEASEQDLSS</sequence>
<dbReference type="OrthoDB" id="9815607at2"/>
<keyword evidence="9 12" id="KW-0201">Cytochrome c-type biogenesis</keyword>
<keyword evidence="5 12" id="KW-0813">Transport</keyword>